<evidence type="ECO:0000313" key="4">
    <source>
        <dbReference type="Proteomes" id="UP000270856"/>
    </source>
</evidence>
<dbReference type="EMBL" id="RPFJ01000006">
    <property type="protein sequence ID" value="RPD98666.1"/>
    <property type="molecule type" value="Genomic_DNA"/>
</dbReference>
<reference evidence="3 4" key="1">
    <citation type="submission" date="2018-11" db="EMBL/GenBank/DDBJ databases">
        <title>Aureibaculum marinum gen. nov., sp. nov., a member of the family Flavobacteriaceae isolated from the Bohai Sea.</title>
        <authorList>
            <person name="Ji X."/>
        </authorList>
    </citation>
    <scope>NUCLEOTIDE SEQUENCE [LARGE SCALE GENOMIC DNA]</scope>
    <source>
        <strain evidence="3 4">BH-SD17</strain>
    </source>
</reference>
<keyword evidence="4" id="KW-1185">Reference proteome</keyword>
<name>A0A3N4P0Y8_9FLAO</name>
<dbReference type="InterPro" id="IPR005182">
    <property type="entry name" value="YdbS-like_PH"/>
</dbReference>
<evidence type="ECO:0000313" key="3">
    <source>
        <dbReference type="EMBL" id="RPD98666.1"/>
    </source>
</evidence>
<feature type="transmembrane region" description="Helical" evidence="1">
    <location>
        <begin position="31"/>
        <end position="53"/>
    </location>
</feature>
<gene>
    <name evidence="3" type="ORF">EGM88_05610</name>
</gene>
<sequence>MTFQNNQIDMNSLPSVMDMEMISIERNYYKVMLINNLIKYISIIVILFFVYFFNTKFDWNRFFPWIVGILIIGILFHAYAAKIGFKNRKYALRDHDISYTEGWLFSKYYTVPFVRTQHVEIRQGFVSKFFNLSNIKVFTAGAGDDVYIKGLRTETAEEIRNFIISKINGKL</sequence>
<keyword evidence="1" id="KW-1133">Transmembrane helix</keyword>
<feature type="transmembrane region" description="Helical" evidence="1">
    <location>
        <begin position="65"/>
        <end position="85"/>
    </location>
</feature>
<feature type="domain" description="YdbS-like PH" evidence="2">
    <location>
        <begin position="86"/>
        <end position="163"/>
    </location>
</feature>
<evidence type="ECO:0000256" key="1">
    <source>
        <dbReference type="SAM" id="Phobius"/>
    </source>
</evidence>
<evidence type="ECO:0000259" key="2">
    <source>
        <dbReference type="Pfam" id="PF03703"/>
    </source>
</evidence>
<keyword evidence="1" id="KW-0472">Membrane</keyword>
<dbReference type="Proteomes" id="UP000270856">
    <property type="component" value="Unassembled WGS sequence"/>
</dbReference>
<dbReference type="Pfam" id="PF03703">
    <property type="entry name" value="bPH_2"/>
    <property type="match status" value="1"/>
</dbReference>
<accession>A0A3N4P0Y8</accession>
<dbReference type="RefSeq" id="WP_123896982.1">
    <property type="nucleotide sequence ID" value="NZ_RPFJ01000006.1"/>
</dbReference>
<comment type="caution">
    <text evidence="3">The sequence shown here is derived from an EMBL/GenBank/DDBJ whole genome shotgun (WGS) entry which is preliminary data.</text>
</comment>
<organism evidence="3 4">
    <name type="scientific">Aureibaculum marinum</name>
    <dbReference type="NCBI Taxonomy" id="2487930"/>
    <lineage>
        <taxon>Bacteria</taxon>
        <taxon>Pseudomonadati</taxon>
        <taxon>Bacteroidota</taxon>
        <taxon>Flavobacteriia</taxon>
        <taxon>Flavobacteriales</taxon>
        <taxon>Flavobacteriaceae</taxon>
        <taxon>Aureibaculum</taxon>
    </lineage>
</organism>
<keyword evidence="1" id="KW-0812">Transmembrane</keyword>
<proteinExistence type="predicted"/>
<dbReference type="PANTHER" id="PTHR34473:SF2">
    <property type="entry name" value="UPF0699 TRANSMEMBRANE PROTEIN YDBT"/>
    <property type="match status" value="1"/>
</dbReference>
<protein>
    <submittedName>
        <fullName evidence="3">PH domain-containing protein</fullName>
    </submittedName>
</protein>
<dbReference type="PANTHER" id="PTHR34473">
    <property type="entry name" value="UPF0699 TRANSMEMBRANE PROTEIN YDBS"/>
    <property type="match status" value="1"/>
</dbReference>
<dbReference type="OrthoDB" id="1524472at2"/>
<dbReference type="AlphaFoldDB" id="A0A3N4P0Y8"/>